<name>H8KPS6_SOLCM</name>
<dbReference type="eggNOG" id="ENOG503365H">
    <property type="taxonomic scope" value="Bacteria"/>
</dbReference>
<evidence type="ECO:0000313" key="1">
    <source>
        <dbReference type="EMBL" id="AFD05974.1"/>
    </source>
</evidence>
<evidence type="ECO:0000313" key="2">
    <source>
        <dbReference type="Proteomes" id="UP000007590"/>
    </source>
</evidence>
<reference evidence="1" key="1">
    <citation type="submission" date="2012-02" db="EMBL/GenBank/DDBJ databases">
        <title>The complete genome of Solitalea canadensis DSM 3403.</title>
        <authorList>
            <consortium name="US DOE Joint Genome Institute (JGI-PGF)"/>
            <person name="Lucas S."/>
            <person name="Copeland A."/>
            <person name="Lapidus A."/>
            <person name="Glavina del Rio T."/>
            <person name="Dalin E."/>
            <person name="Tice H."/>
            <person name="Bruce D."/>
            <person name="Goodwin L."/>
            <person name="Pitluck S."/>
            <person name="Peters L."/>
            <person name="Ovchinnikova G."/>
            <person name="Lu M."/>
            <person name="Kyrpides N."/>
            <person name="Mavromatis K."/>
            <person name="Ivanova N."/>
            <person name="Brettin T."/>
            <person name="Detter J.C."/>
            <person name="Han C."/>
            <person name="Larimer F."/>
            <person name="Land M."/>
            <person name="Hauser L."/>
            <person name="Markowitz V."/>
            <person name="Cheng J.-F."/>
            <person name="Hugenholtz P."/>
            <person name="Woyke T."/>
            <person name="Wu D."/>
            <person name="Spring S."/>
            <person name="Schroeder M."/>
            <person name="Kopitz M."/>
            <person name="Brambilla E."/>
            <person name="Klenk H.-P."/>
            <person name="Eisen J.A."/>
        </authorList>
    </citation>
    <scope>NUCLEOTIDE SEQUENCE</scope>
    <source>
        <strain evidence="1">DSM 3403</strain>
    </source>
</reference>
<dbReference type="AlphaFoldDB" id="H8KPS6"/>
<dbReference type="KEGG" id="scn:Solca_0859"/>
<dbReference type="RefSeq" id="WP_014679202.1">
    <property type="nucleotide sequence ID" value="NC_017770.1"/>
</dbReference>
<dbReference type="Pfam" id="PF14022">
    <property type="entry name" value="DUF4238"/>
    <property type="match status" value="1"/>
</dbReference>
<dbReference type="OrthoDB" id="669645at2"/>
<sequence>MADHHYVPQCYLKSFNNIQKNVFTLSKQGKKIISRSCAQICYTPNLYTLTTPFALSEYGVHEDHIEKESFKIQENKYPKFLSELTKFSLNSFKIGESTIKLILETIATIKRRNPSFGNILKQHVLDSYNDVDRIEVFKSMFRSFGAPEDYLQSASFTDYINEFMERFRQDPRGIHDLYLTGFIDTDSIKNVVRTLYSSKIFVLYAPIGREFITSDNPGFTITEDNQIINFGGLGGLFEYYFPITPQCCLFITNSIPDENLYMLKEITPRFIDEYFTKKINDYSANVSMKTIIAKNTFELERIKNIGY</sequence>
<evidence type="ECO:0008006" key="3">
    <source>
        <dbReference type="Google" id="ProtNLM"/>
    </source>
</evidence>
<organism evidence="1 2">
    <name type="scientific">Solitalea canadensis (strain ATCC 29591 / DSM 3403 / JCM 21819 / LMG 8368 / NBRC 15130 / NCIMB 12057 / USAM 9D)</name>
    <name type="common">Flexibacter canadensis</name>
    <dbReference type="NCBI Taxonomy" id="929556"/>
    <lineage>
        <taxon>Bacteria</taxon>
        <taxon>Pseudomonadati</taxon>
        <taxon>Bacteroidota</taxon>
        <taxon>Sphingobacteriia</taxon>
        <taxon>Sphingobacteriales</taxon>
        <taxon>Sphingobacteriaceae</taxon>
        <taxon>Solitalea</taxon>
    </lineage>
</organism>
<dbReference type="InterPro" id="IPR025332">
    <property type="entry name" value="DUF4238"/>
</dbReference>
<protein>
    <recommendedName>
        <fullName evidence="3">DUF4238 domain-containing protein</fullName>
    </recommendedName>
</protein>
<gene>
    <name evidence="1" type="ordered locus">Solca_0859</name>
</gene>
<proteinExistence type="predicted"/>
<keyword evidence="2" id="KW-1185">Reference proteome</keyword>
<accession>H8KPS6</accession>
<dbReference type="Proteomes" id="UP000007590">
    <property type="component" value="Chromosome"/>
</dbReference>
<dbReference type="HOGENOM" id="CLU_902234_0_0_10"/>
<dbReference type="EMBL" id="CP003349">
    <property type="protein sequence ID" value="AFD05974.1"/>
    <property type="molecule type" value="Genomic_DNA"/>
</dbReference>